<evidence type="ECO:0000313" key="2">
    <source>
        <dbReference type="EMBL" id="CAA2633758.1"/>
    </source>
</evidence>
<name>A0A7I8JSU0_SPIIN</name>
<proteinExistence type="predicted"/>
<dbReference type="AlphaFoldDB" id="A0A7I8JSU0"/>
<accession>A0A7I8JSU0</accession>
<organism evidence="2">
    <name type="scientific">Spirodela intermedia</name>
    <name type="common">Intermediate duckweed</name>
    <dbReference type="NCBI Taxonomy" id="51605"/>
    <lineage>
        <taxon>Eukaryota</taxon>
        <taxon>Viridiplantae</taxon>
        <taxon>Streptophyta</taxon>
        <taxon>Embryophyta</taxon>
        <taxon>Tracheophyta</taxon>
        <taxon>Spermatophyta</taxon>
        <taxon>Magnoliopsida</taxon>
        <taxon>Liliopsida</taxon>
        <taxon>Araceae</taxon>
        <taxon>Lemnoideae</taxon>
        <taxon>Spirodela</taxon>
    </lineage>
</organism>
<evidence type="ECO:0000256" key="1">
    <source>
        <dbReference type="SAM" id="MobiDB-lite"/>
    </source>
</evidence>
<sequence length="33" mass="3636">MVQTINFAIKSSIKKPSKGKKIKSRKEGGPDFS</sequence>
<gene>
    <name evidence="2" type="ORF">SI7747_17019241</name>
</gene>
<feature type="region of interest" description="Disordered" evidence="1">
    <location>
        <begin position="8"/>
        <end position="33"/>
    </location>
</feature>
<feature type="compositionally biased region" description="Basic residues" evidence="1">
    <location>
        <begin position="12"/>
        <end position="24"/>
    </location>
</feature>
<dbReference type="EMBL" id="LR743604">
    <property type="protein sequence ID" value="CAA2633758.1"/>
    <property type="molecule type" value="Genomic_DNA"/>
</dbReference>
<evidence type="ECO:0000313" key="3">
    <source>
        <dbReference type="Proteomes" id="UP001189122"/>
    </source>
</evidence>
<dbReference type="EMBL" id="CACRZD030000017">
    <property type="protein sequence ID" value="CAA6672825.1"/>
    <property type="molecule type" value="Genomic_DNA"/>
</dbReference>
<dbReference type="Proteomes" id="UP001189122">
    <property type="component" value="Unassembled WGS sequence"/>
</dbReference>
<keyword evidence="3" id="KW-1185">Reference proteome</keyword>
<protein>
    <submittedName>
        <fullName evidence="2">Uncharacterized protein</fullName>
    </submittedName>
</protein>
<reference evidence="2 3" key="1">
    <citation type="submission" date="2019-12" db="EMBL/GenBank/DDBJ databases">
        <authorList>
            <person name="Scholz U."/>
            <person name="Mascher M."/>
            <person name="Fiebig A."/>
        </authorList>
    </citation>
    <scope>NUCLEOTIDE SEQUENCE</scope>
</reference>